<keyword evidence="3" id="KW-1185">Reference proteome</keyword>
<organism evidence="2 3">
    <name type="scientific">Ideonella oryzae</name>
    <dbReference type="NCBI Taxonomy" id="2937441"/>
    <lineage>
        <taxon>Bacteria</taxon>
        <taxon>Pseudomonadati</taxon>
        <taxon>Pseudomonadota</taxon>
        <taxon>Betaproteobacteria</taxon>
        <taxon>Burkholderiales</taxon>
        <taxon>Sphaerotilaceae</taxon>
        <taxon>Ideonella</taxon>
    </lineage>
</organism>
<feature type="compositionally biased region" description="Polar residues" evidence="1">
    <location>
        <begin position="19"/>
        <end position="30"/>
    </location>
</feature>
<evidence type="ECO:0000313" key="2">
    <source>
        <dbReference type="EMBL" id="MCO5977090.1"/>
    </source>
</evidence>
<name>A0ABT1BLI8_9BURK</name>
<evidence type="ECO:0000256" key="1">
    <source>
        <dbReference type="SAM" id="MobiDB-lite"/>
    </source>
</evidence>
<sequence>MQIRSLDPSLARTAAPAGTATQRSSATPLTGTVRPTVVSAAAPGESPLPGPGVARWAAGWQRQVGGAQQSLDYLGALGRNLGELKTGLSRTLALGTGAPASLRQQRDAVAALWEQRRQATAGTLDSQGEWTADGGARRNVQIKGLDQTSLQSPEREALSFSVPGTRQPLTLLLGGSRSPAEALRALDDALAPAGLQARQDEDGTVWFSVAEDQWPALRDGLTVRGGGQRFPAGQPARPRMEAQPDVLQARSWGLESTADQRATLQAVVRAQDWVRRQSDTLRQRLAEWEDALPPAATTEAPEALAQAEQTARQLGEAAGFGAWATLLPALGTLRRERVEAVLAPR</sequence>
<feature type="region of interest" description="Disordered" evidence="1">
    <location>
        <begin position="1"/>
        <end position="50"/>
    </location>
</feature>
<gene>
    <name evidence="2" type="ORF">M0L44_10240</name>
</gene>
<evidence type="ECO:0000313" key="3">
    <source>
        <dbReference type="Proteomes" id="UP001204851"/>
    </source>
</evidence>
<reference evidence="2 3" key="1">
    <citation type="submission" date="2022-06" db="EMBL/GenBank/DDBJ databases">
        <title>Ideonella sp. NS12-5 Genome sequencing and assembly.</title>
        <authorList>
            <person name="Jung Y."/>
        </authorList>
    </citation>
    <scope>NUCLEOTIDE SEQUENCE [LARGE SCALE GENOMIC DNA]</scope>
    <source>
        <strain evidence="2 3">NS12-5</strain>
    </source>
</reference>
<accession>A0ABT1BLI8</accession>
<comment type="caution">
    <text evidence="2">The sequence shown here is derived from an EMBL/GenBank/DDBJ whole genome shotgun (WGS) entry which is preliminary data.</text>
</comment>
<protein>
    <submittedName>
        <fullName evidence="2">Uncharacterized protein</fullName>
    </submittedName>
</protein>
<dbReference type="EMBL" id="JAMXMC010000005">
    <property type="protein sequence ID" value="MCO5977090.1"/>
    <property type="molecule type" value="Genomic_DNA"/>
</dbReference>
<dbReference type="Proteomes" id="UP001204851">
    <property type="component" value="Unassembled WGS sequence"/>
</dbReference>
<dbReference type="RefSeq" id="WP_252769623.1">
    <property type="nucleotide sequence ID" value="NZ_JAMXMC010000005.1"/>
</dbReference>
<proteinExistence type="predicted"/>